<dbReference type="PANTHER" id="PTHR30363">
    <property type="entry name" value="HTH-TYPE TRANSCRIPTIONAL REGULATOR SRLR-RELATED"/>
    <property type="match status" value="1"/>
</dbReference>
<name>A0A941HWL8_9CAUL</name>
<keyword evidence="3" id="KW-1185">Reference proteome</keyword>
<dbReference type="GO" id="GO:0006355">
    <property type="term" value="P:regulation of DNA-templated transcription"/>
    <property type="evidence" value="ECO:0007669"/>
    <property type="project" value="InterPro"/>
</dbReference>
<accession>A0A941HWL8</accession>
<reference evidence="2" key="1">
    <citation type="submission" date="2021-04" db="EMBL/GenBank/DDBJ databases">
        <title>Draft genome assembly of strain Phenylobacterium sp. 20VBR1 using MiniION and Illumina platforms.</title>
        <authorList>
            <person name="Thomas F.A."/>
            <person name="Krishnan K.P."/>
            <person name="Sinha R.K."/>
        </authorList>
    </citation>
    <scope>NUCLEOTIDE SEQUENCE</scope>
    <source>
        <strain evidence="2">20VBR1</strain>
    </source>
</reference>
<evidence type="ECO:0000259" key="1">
    <source>
        <dbReference type="SMART" id="SM00419"/>
    </source>
</evidence>
<evidence type="ECO:0000313" key="3">
    <source>
        <dbReference type="Proteomes" id="UP000622580"/>
    </source>
</evidence>
<proteinExistence type="predicted"/>
<dbReference type="SMART" id="SM00419">
    <property type="entry name" value="HTH_CRP"/>
    <property type="match status" value="2"/>
</dbReference>
<dbReference type="PANTHER" id="PTHR30363:SF44">
    <property type="entry name" value="AGA OPERON TRANSCRIPTIONAL REPRESSOR-RELATED"/>
    <property type="match status" value="1"/>
</dbReference>
<dbReference type="InterPro" id="IPR036390">
    <property type="entry name" value="WH_DNA-bd_sf"/>
</dbReference>
<organism evidence="2 3">
    <name type="scientific">Phenylobacterium glaciei</name>
    <dbReference type="NCBI Taxonomy" id="2803784"/>
    <lineage>
        <taxon>Bacteria</taxon>
        <taxon>Pseudomonadati</taxon>
        <taxon>Pseudomonadota</taxon>
        <taxon>Alphaproteobacteria</taxon>
        <taxon>Caulobacterales</taxon>
        <taxon>Caulobacteraceae</taxon>
        <taxon>Phenylobacterium</taxon>
    </lineage>
</organism>
<feature type="domain" description="HTH crp-type" evidence="1">
    <location>
        <begin position="225"/>
        <end position="272"/>
    </location>
</feature>
<dbReference type="SUPFAM" id="SSF46785">
    <property type="entry name" value="Winged helix' DNA-binding domain"/>
    <property type="match status" value="2"/>
</dbReference>
<comment type="caution">
    <text evidence="2">The sequence shown here is derived from an EMBL/GenBank/DDBJ whole genome shotgun (WGS) entry which is preliminary data.</text>
</comment>
<evidence type="ECO:0000313" key="2">
    <source>
        <dbReference type="EMBL" id="MBR7621049.1"/>
    </source>
</evidence>
<sequence length="308" mass="33321">MIHPPQDSASSPIDSRRLTARQSAEYFLNIVRLLDKAVDRDLVTTLTFLSIARANMRVFTTDPARAMRYAAMDAVPPDSERTPVTVYAIAKELGIPYETVRRHAAKLRKEGLCEAVPGGLIIPNSAFLYPGMLEAVSAHWALTQDLVNSAGGSATPPISGDPLGDVSRQVVRLGVNYFLDVLALIGRTLEVDALAALVMRAVSFVNIEQHAYAPEAYPDVPVGPSDGEREPVSVYAVAKTLSLPYETTRRHVRRLMEQGLLEKSGGGVIVPERVSARPQVLAGIGELTARTEAYLARLAELGVRPTGV</sequence>
<dbReference type="InterPro" id="IPR050313">
    <property type="entry name" value="Carb_Metab_HTH_regulators"/>
</dbReference>
<dbReference type="InterPro" id="IPR012318">
    <property type="entry name" value="HTH_CRP"/>
</dbReference>
<dbReference type="AlphaFoldDB" id="A0A941HWL8"/>
<dbReference type="InterPro" id="IPR036388">
    <property type="entry name" value="WH-like_DNA-bd_sf"/>
</dbReference>
<gene>
    <name evidence="2" type="ORF">JKL49_16775</name>
</gene>
<feature type="domain" description="HTH crp-type" evidence="1">
    <location>
        <begin position="76"/>
        <end position="124"/>
    </location>
</feature>
<dbReference type="GO" id="GO:0003677">
    <property type="term" value="F:DNA binding"/>
    <property type="evidence" value="ECO:0007669"/>
    <property type="project" value="InterPro"/>
</dbReference>
<dbReference type="Proteomes" id="UP000622580">
    <property type="component" value="Unassembled WGS sequence"/>
</dbReference>
<dbReference type="RefSeq" id="WP_215341888.1">
    <property type="nucleotide sequence ID" value="NZ_JAGSGD010000001.1"/>
</dbReference>
<dbReference type="EMBL" id="JAGSGD010000001">
    <property type="protein sequence ID" value="MBR7621049.1"/>
    <property type="molecule type" value="Genomic_DNA"/>
</dbReference>
<protein>
    <submittedName>
        <fullName evidence="2">Rrf2 family transcriptional regulator</fullName>
    </submittedName>
</protein>
<dbReference type="Gene3D" id="1.10.10.10">
    <property type="entry name" value="Winged helix-like DNA-binding domain superfamily/Winged helix DNA-binding domain"/>
    <property type="match status" value="1"/>
</dbReference>